<dbReference type="AlphaFoldDB" id="A0A6A6M2L6"/>
<proteinExistence type="predicted"/>
<feature type="region of interest" description="Disordered" evidence="9">
    <location>
        <begin position="69"/>
        <end position="97"/>
    </location>
</feature>
<dbReference type="FunFam" id="3.30.40.10:FF:000022">
    <property type="entry name" value="E3 ubiquitin-protein ligase RING1-like"/>
    <property type="match status" value="1"/>
</dbReference>
<comment type="catalytic activity">
    <reaction evidence="1">
        <text>S-ubiquitinyl-[E2 ubiquitin-conjugating enzyme]-L-cysteine + [acceptor protein]-L-lysine = [E2 ubiquitin-conjugating enzyme]-L-cysteine + N(6)-ubiquitinyl-[acceptor protein]-L-lysine.</text>
        <dbReference type="EC" id="2.3.2.27"/>
    </reaction>
</comment>
<dbReference type="GO" id="GO:0016567">
    <property type="term" value="P:protein ubiquitination"/>
    <property type="evidence" value="ECO:0007669"/>
    <property type="project" value="TreeGrafter"/>
</dbReference>
<dbReference type="PANTHER" id="PTHR15710">
    <property type="entry name" value="E3 UBIQUITIN-PROTEIN LIGASE PRAJA"/>
    <property type="match status" value="1"/>
</dbReference>
<protein>
    <recommendedName>
        <fullName evidence="2">RING-type E3 ubiquitin transferase</fullName>
        <ecNumber evidence="2">2.3.2.27</ecNumber>
    </recommendedName>
</protein>
<sequence length="340" mass="38560">MARVLSDTESEGFDNLDSLYGESETTPSVSWSRVYHGESDAISFSAYGGDSDVDADGHSYVDTEMFIRPDEGSNVDSDTDIDPMHAGLNQWNSDDEGRRRRRRRRRCNWRQWSYSPEFRGLIPQRIRQDRQAYNRDIFANLEESELPQYVGNSGDYLDARGFEEFLEHLAETDSSRRGAPPAAMSFVNSLPLVIINEEHVKHDGLACAICKDVLSIGTEVNQLPCLHLYHPACILPWLSARNSCPLCRFELPTDDKEYEEGKRNNSDRMEIREIQQEDATEDSSTDVSDGEFDQGGMEQRELLDMDPSVSRSGREGSGRSGFFLLLLQLSVLWVLSLYCG</sequence>
<gene>
    <name evidence="11" type="ORF">GH714_019729</name>
</gene>
<evidence type="ECO:0000313" key="11">
    <source>
        <dbReference type="EMBL" id="KAF2306603.1"/>
    </source>
</evidence>
<keyword evidence="7" id="KW-0862">Zinc</keyword>
<evidence type="ECO:0000259" key="10">
    <source>
        <dbReference type="PROSITE" id="PS50089"/>
    </source>
</evidence>
<dbReference type="Pfam" id="PF13639">
    <property type="entry name" value="zf-RING_2"/>
    <property type="match status" value="1"/>
</dbReference>
<dbReference type="GO" id="GO:0061630">
    <property type="term" value="F:ubiquitin protein ligase activity"/>
    <property type="evidence" value="ECO:0007669"/>
    <property type="project" value="UniProtKB-EC"/>
</dbReference>
<dbReference type="InterPro" id="IPR013083">
    <property type="entry name" value="Znf_RING/FYVE/PHD"/>
</dbReference>
<dbReference type="InterPro" id="IPR001841">
    <property type="entry name" value="Znf_RING"/>
</dbReference>
<dbReference type="PROSITE" id="PS50089">
    <property type="entry name" value="ZF_RING_2"/>
    <property type="match status" value="1"/>
</dbReference>
<dbReference type="GO" id="GO:0008270">
    <property type="term" value="F:zinc ion binding"/>
    <property type="evidence" value="ECO:0007669"/>
    <property type="project" value="UniProtKB-KW"/>
</dbReference>
<dbReference type="EMBL" id="JAAGAX010000008">
    <property type="protein sequence ID" value="KAF2306603.1"/>
    <property type="molecule type" value="Genomic_DNA"/>
</dbReference>
<dbReference type="SMART" id="SM00184">
    <property type="entry name" value="RING"/>
    <property type="match status" value="1"/>
</dbReference>
<dbReference type="SUPFAM" id="SSF57850">
    <property type="entry name" value="RING/U-box"/>
    <property type="match status" value="1"/>
</dbReference>
<keyword evidence="3" id="KW-0808">Transferase</keyword>
<keyword evidence="6" id="KW-0833">Ubl conjugation pathway</keyword>
<dbReference type="GO" id="GO:0005737">
    <property type="term" value="C:cytoplasm"/>
    <property type="evidence" value="ECO:0007669"/>
    <property type="project" value="TreeGrafter"/>
</dbReference>
<comment type="caution">
    <text evidence="11">The sequence shown here is derived from an EMBL/GenBank/DDBJ whole genome shotgun (WGS) entry which is preliminary data.</text>
</comment>
<evidence type="ECO:0000256" key="6">
    <source>
        <dbReference type="ARBA" id="ARBA00022786"/>
    </source>
</evidence>
<evidence type="ECO:0000256" key="8">
    <source>
        <dbReference type="PROSITE-ProRule" id="PRU00175"/>
    </source>
</evidence>
<name>A0A6A6M2L6_HEVBR</name>
<evidence type="ECO:0000256" key="9">
    <source>
        <dbReference type="SAM" id="MobiDB-lite"/>
    </source>
</evidence>
<evidence type="ECO:0000256" key="2">
    <source>
        <dbReference type="ARBA" id="ARBA00012483"/>
    </source>
</evidence>
<dbReference type="PANTHER" id="PTHR15710:SF242">
    <property type="entry name" value="OS06G0633500 PROTEIN"/>
    <property type="match status" value="1"/>
</dbReference>
<dbReference type="Gene3D" id="3.30.40.10">
    <property type="entry name" value="Zinc/RING finger domain, C3HC4 (zinc finger)"/>
    <property type="match status" value="1"/>
</dbReference>
<reference evidence="11 12" key="1">
    <citation type="journal article" date="2020" name="Mol. Plant">
        <title>The Chromosome-Based Rubber Tree Genome Provides New Insights into Spurge Genome Evolution and Rubber Biosynthesis.</title>
        <authorList>
            <person name="Liu J."/>
            <person name="Shi C."/>
            <person name="Shi C.C."/>
            <person name="Li W."/>
            <person name="Zhang Q.J."/>
            <person name="Zhang Y."/>
            <person name="Li K."/>
            <person name="Lu H.F."/>
            <person name="Shi C."/>
            <person name="Zhu S.T."/>
            <person name="Xiao Z.Y."/>
            <person name="Nan H."/>
            <person name="Yue Y."/>
            <person name="Zhu X.G."/>
            <person name="Wu Y."/>
            <person name="Hong X.N."/>
            <person name="Fan G.Y."/>
            <person name="Tong Y."/>
            <person name="Zhang D."/>
            <person name="Mao C.L."/>
            <person name="Liu Y.L."/>
            <person name="Hao S.J."/>
            <person name="Liu W.Q."/>
            <person name="Lv M.Q."/>
            <person name="Zhang H.B."/>
            <person name="Liu Y."/>
            <person name="Hu-Tang G.R."/>
            <person name="Wang J.P."/>
            <person name="Wang J.H."/>
            <person name="Sun Y.H."/>
            <person name="Ni S.B."/>
            <person name="Chen W.B."/>
            <person name="Zhang X.C."/>
            <person name="Jiao Y.N."/>
            <person name="Eichler E.E."/>
            <person name="Li G.H."/>
            <person name="Liu X."/>
            <person name="Gao L.Z."/>
        </authorList>
    </citation>
    <scope>NUCLEOTIDE SEQUENCE [LARGE SCALE GENOMIC DNA]</scope>
    <source>
        <strain evidence="12">cv. GT1</strain>
        <tissue evidence="11">Leaf</tissue>
    </source>
</reference>
<accession>A0A6A6M2L6</accession>
<keyword evidence="12" id="KW-1185">Reference proteome</keyword>
<keyword evidence="5 8" id="KW-0863">Zinc-finger</keyword>
<evidence type="ECO:0000256" key="7">
    <source>
        <dbReference type="ARBA" id="ARBA00022833"/>
    </source>
</evidence>
<feature type="domain" description="RING-type" evidence="10">
    <location>
        <begin position="207"/>
        <end position="248"/>
    </location>
</feature>
<feature type="compositionally biased region" description="Acidic residues" evidence="9">
    <location>
        <begin position="276"/>
        <end position="292"/>
    </location>
</feature>
<evidence type="ECO:0000256" key="4">
    <source>
        <dbReference type="ARBA" id="ARBA00022723"/>
    </source>
</evidence>
<evidence type="ECO:0000313" key="12">
    <source>
        <dbReference type="Proteomes" id="UP000467840"/>
    </source>
</evidence>
<keyword evidence="4" id="KW-0479">Metal-binding</keyword>
<feature type="compositionally biased region" description="Basic and acidic residues" evidence="9">
    <location>
        <begin position="257"/>
        <end position="275"/>
    </location>
</feature>
<evidence type="ECO:0000256" key="3">
    <source>
        <dbReference type="ARBA" id="ARBA00022679"/>
    </source>
</evidence>
<evidence type="ECO:0000256" key="5">
    <source>
        <dbReference type="ARBA" id="ARBA00022771"/>
    </source>
</evidence>
<feature type="region of interest" description="Disordered" evidence="9">
    <location>
        <begin position="257"/>
        <end position="313"/>
    </location>
</feature>
<organism evidence="11 12">
    <name type="scientific">Hevea brasiliensis</name>
    <name type="common">Para rubber tree</name>
    <name type="synonym">Siphonia brasiliensis</name>
    <dbReference type="NCBI Taxonomy" id="3981"/>
    <lineage>
        <taxon>Eukaryota</taxon>
        <taxon>Viridiplantae</taxon>
        <taxon>Streptophyta</taxon>
        <taxon>Embryophyta</taxon>
        <taxon>Tracheophyta</taxon>
        <taxon>Spermatophyta</taxon>
        <taxon>Magnoliopsida</taxon>
        <taxon>eudicotyledons</taxon>
        <taxon>Gunneridae</taxon>
        <taxon>Pentapetalae</taxon>
        <taxon>rosids</taxon>
        <taxon>fabids</taxon>
        <taxon>Malpighiales</taxon>
        <taxon>Euphorbiaceae</taxon>
        <taxon>Crotonoideae</taxon>
        <taxon>Micrandreae</taxon>
        <taxon>Hevea</taxon>
    </lineage>
</organism>
<dbReference type="Proteomes" id="UP000467840">
    <property type="component" value="Chromosome 9"/>
</dbReference>
<dbReference type="EC" id="2.3.2.27" evidence="2"/>
<evidence type="ECO:0000256" key="1">
    <source>
        <dbReference type="ARBA" id="ARBA00000900"/>
    </source>
</evidence>